<feature type="region of interest" description="Disordered" evidence="1">
    <location>
        <begin position="129"/>
        <end position="176"/>
    </location>
</feature>
<evidence type="ECO:0000313" key="2">
    <source>
        <dbReference type="EMBL" id="QDT64078.1"/>
    </source>
</evidence>
<proteinExistence type="predicted"/>
<keyword evidence="3" id="KW-1185">Reference proteome</keyword>
<organism evidence="2 3">
    <name type="scientific">Calycomorphotria hydatis</name>
    <dbReference type="NCBI Taxonomy" id="2528027"/>
    <lineage>
        <taxon>Bacteria</taxon>
        <taxon>Pseudomonadati</taxon>
        <taxon>Planctomycetota</taxon>
        <taxon>Planctomycetia</taxon>
        <taxon>Planctomycetales</taxon>
        <taxon>Planctomycetaceae</taxon>
        <taxon>Calycomorphotria</taxon>
    </lineage>
</organism>
<reference evidence="2 3" key="1">
    <citation type="submission" date="2019-02" db="EMBL/GenBank/DDBJ databases">
        <title>Deep-cultivation of Planctomycetes and their phenomic and genomic characterization uncovers novel biology.</title>
        <authorList>
            <person name="Wiegand S."/>
            <person name="Jogler M."/>
            <person name="Boedeker C."/>
            <person name="Pinto D."/>
            <person name="Vollmers J."/>
            <person name="Rivas-Marin E."/>
            <person name="Kohn T."/>
            <person name="Peeters S.H."/>
            <person name="Heuer A."/>
            <person name="Rast P."/>
            <person name="Oberbeckmann S."/>
            <person name="Bunk B."/>
            <person name="Jeske O."/>
            <person name="Meyerdierks A."/>
            <person name="Storesund J.E."/>
            <person name="Kallscheuer N."/>
            <person name="Luecker S."/>
            <person name="Lage O.M."/>
            <person name="Pohl T."/>
            <person name="Merkel B.J."/>
            <person name="Hornburger P."/>
            <person name="Mueller R.-W."/>
            <person name="Bruemmer F."/>
            <person name="Labrenz M."/>
            <person name="Spormann A.M."/>
            <person name="Op den Camp H."/>
            <person name="Overmann J."/>
            <person name="Amann R."/>
            <person name="Jetten M.S.M."/>
            <person name="Mascher T."/>
            <person name="Medema M.H."/>
            <person name="Devos D.P."/>
            <person name="Kaster A.-K."/>
            <person name="Ovreas L."/>
            <person name="Rohde M."/>
            <person name="Galperin M.Y."/>
            <person name="Jogler C."/>
        </authorList>
    </citation>
    <scope>NUCLEOTIDE SEQUENCE [LARGE SCALE GENOMIC DNA]</scope>
    <source>
        <strain evidence="2 3">V22</strain>
    </source>
</reference>
<dbReference type="EMBL" id="CP036316">
    <property type="protein sequence ID" value="QDT64078.1"/>
    <property type="molecule type" value="Genomic_DNA"/>
</dbReference>
<evidence type="ECO:0000313" key="3">
    <source>
        <dbReference type="Proteomes" id="UP000319976"/>
    </source>
</evidence>
<sequence>MFRGKVFDAWLEAWQALSSMAKKRATNAPQQPEHPVQPQLEKMTDTLVCLLEAIDNLREDFQWAVQNGRIIVQMHDEQRQHIGSTIPLFTEGDAVRFWHNGREYEGEVTTVNDAENTARVHLFQADEEVTARQDDLTTIDPDPLRRQATESIPSEATPPTAAPQQSPQTRTTGSLF</sequence>
<protein>
    <submittedName>
        <fullName evidence="2">Uncharacterized protein</fullName>
    </submittedName>
</protein>
<gene>
    <name evidence="2" type="ORF">V22_13090</name>
</gene>
<evidence type="ECO:0000256" key="1">
    <source>
        <dbReference type="SAM" id="MobiDB-lite"/>
    </source>
</evidence>
<feature type="compositionally biased region" description="Low complexity" evidence="1">
    <location>
        <begin position="151"/>
        <end position="176"/>
    </location>
</feature>
<accession>A0A517T6T2</accession>
<name>A0A517T6T2_9PLAN</name>
<dbReference type="KEGG" id="chya:V22_13090"/>
<dbReference type="Proteomes" id="UP000319976">
    <property type="component" value="Chromosome"/>
</dbReference>
<dbReference type="AlphaFoldDB" id="A0A517T6T2"/>